<gene>
    <name evidence="3" type="ORF">EJB05_01874</name>
</gene>
<protein>
    <submittedName>
        <fullName evidence="3">Uncharacterized protein</fullName>
    </submittedName>
</protein>
<dbReference type="EMBL" id="RWGY01000002">
    <property type="protein sequence ID" value="TVU50501.1"/>
    <property type="molecule type" value="Genomic_DNA"/>
</dbReference>
<evidence type="ECO:0000313" key="3">
    <source>
        <dbReference type="EMBL" id="TVU50501.1"/>
    </source>
</evidence>
<comment type="caution">
    <text evidence="3">The sequence shown here is derived from an EMBL/GenBank/DDBJ whole genome shotgun (WGS) entry which is preliminary data.</text>
</comment>
<feature type="compositionally biased region" description="Basic and acidic residues" evidence="2">
    <location>
        <begin position="775"/>
        <end position="785"/>
    </location>
</feature>
<dbReference type="Gramene" id="TVU50501">
    <property type="protein sequence ID" value="TVU50501"/>
    <property type="gene ID" value="EJB05_01874"/>
</dbReference>
<organism evidence="3 4">
    <name type="scientific">Eragrostis curvula</name>
    <name type="common">weeping love grass</name>
    <dbReference type="NCBI Taxonomy" id="38414"/>
    <lineage>
        <taxon>Eukaryota</taxon>
        <taxon>Viridiplantae</taxon>
        <taxon>Streptophyta</taxon>
        <taxon>Embryophyta</taxon>
        <taxon>Tracheophyta</taxon>
        <taxon>Spermatophyta</taxon>
        <taxon>Magnoliopsida</taxon>
        <taxon>Liliopsida</taxon>
        <taxon>Poales</taxon>
        <taxon>Poaceae</taxon>
        <taxon>PACMAD clade</taxon>
        <taxon>Chloridoideae</taxon>
        <taxon>Eragrostideae</taxon>
        <taxon>Eragrostidinae</taxon>
        <taxon>Eragrostis</taxon>
    </lineage>
</organism>
<feature type="non-terminal residue" evidence="3">
    <location>
        <position position="1"/>
    </location>
</feature>
<feature type="compositionally biased region" description="Basic and acidic residues" evidence="2">
    <location>
        <begin position="136"/>
        <end position="146"/>
    </location>
</feature>
<accession>A0A5J9WQV5</accession>
<reference evidence="3 4" key="1">
    <citation type="journal article" date="2019" name="Sci. Rep.">
        <title>A high-quality genome of Eragrostis curvula grass provides insights into Poaceae evolution and supports new strategies to enhance forage quality.</title>
        <authorList>
            <person name="Carballo J."/>
            <person name="Santos B.A.C.M."/>
            <person name="Zappacosta D."/>
            <person name="Garbus I."/>
            <person name="Selva J.P."/>
            <person name="Gallo C.A."/>
            <person name="Diaz A."/>
            <person name="Albertini E."/>
            <person name="Caccamo M."/>
            <person name="Echenique V."/>
        </authorList>
    </citation>
    <scope>NUCLEOTIDE SEQUENCE [LARGE SCALE GENOMIC DNA]</scope>
    <source>
        <strain evidence="4">cv. Victoria</strain>
        <tissue evidence="3">Leaf</tissue>
    </source>
</reference>
<name>A0A5J9WQV5_9POAL</name>
<proteinExistence type="predicted"/>
<feature type="compositionally biased region" description="Basic and acidic residues" evidence="2">
    <location>
        <begin position="715"/>
        <end position="724"/>
    </location>
</feature>
<feature type="region of interest" description="Disordered" evidence="2">
    <location>
        <begin position="768"/>
        <end position="860"/>
    </location>
</feature>
<feature type="region of interest" description="Disordered" evidence="2">
    <location>
        <begin position="116"/>
        <end position="174"/>
    </location>
</feature>
<feature type="region of interest" description="Disordered" evidence="2">
    <location>
        <begin position="704"/>
        <end position="724"/>
    </location>
</feature>
<dbReference type="Gene3D" id="1.10.287.1490">
    <property type="match status" value="1"/>
</dbReference>
<feature type="non-terminal residue" evidence="3">
    <location>
        <position position="860"/>
    </location>
</feature>
<feature type="coiled-coil region" evidence="1">
    <location>
        <begin position="463"/>
        <end position="560"/>
    </location>
</feature>
<evidence type="ECO:0000256" key="1">
    <source>
        <dbReference type="SAM" id="Coils"/>
    </source>
</evidence>
<evidence type="ECO:0000256" key="2">
    <source>
        <dbReference type="SAM" id="MobiDB-lite"/>
    </source>
</evidence>
<dbReference type="Proteomes" id="UP000324897">
    <property type="component" value="Chromosome 6"/>
</dbReference>
<feature type="region of interest" description="Disordered" evidence="2">
    <location>
        <begin position="217"/>
        <end position="259"/>
    </location>
</feature>
<sequence>MSFTVFFMEAVMLLRSLPGQAFRRRRPIVHMISVWLKLIMESLWDRLPRGVVKELVRGGFKRRDVLPQDLVDHFAKLDRLTRRHALIEVPAQPVPLAIVPPANLVSWLRLMPSDRRSSEENVKKKAKTHKSSSKNGSDKVVGEARSRTASVAAASVPPLKASAPSSKDSAVRSTSFKQAISIRPPKVYSLIDIITGPKGVSQSSSVKTLSASKEIPSKSFAGPARGTSSSSADAGKSMAPEKAKAQDKNAEAAATLSDTSGSKAKILDNNAEASVTVSDAPGSKAKIQENTQAGVFEASVEAQIQDKDVGEGATSSYLSLLDMSELRQMAANLGPLSVRSGVQLQPEPHVQPCNILSPSAGGELFLHSVFETLQEEFLPFDMTFYSAKAVGGSSLACDVPVNTFVMNAQAVEPFVAAANRIQLPQVEDELMLQDGDTLYKSLLSSQVKSLAIIHASLRQYREFSRMKADRDSLRNDLSALEMKVKEKEDALALSEKRVADLFSEKELLTKSALDFETRVASLEKRVEELDASLAKARKDNEGLRGKIDAANQELATLVKAEKLRLSDVCGQVRDALVSVGTAPDQLPEDASTEHYQAWLAANIPYVIQACRAFSKNAVHLAIRDLFHSLEAVGSDALAKAVSDSFSFKSTDITPDLIEALVKFADCIDESFWSRVLSIGQQPRSEPSSDVQLIKCATSESSSKVSLSEFATPDPSSHELSRREPPIEIFSSPLEIYLSSDLDPLSPIEGGVESLTFHSGSLVAVGRLYNSGTDAPEGRHVRCRRESRGHRSRGASSSSRGSTRKKRDGCSRRNPPADSEGPSSCFDAASHVERMNSSGVVDPVFQHPYSPSSGFDIDEFS</sequence>
<feature type="compositionally biased region" description="Low complexity" evidence="2">
    <location>
        <begin position="147"/>
        <end position="168"/>
    </location>
</feature>
<evidence type="ECO:0000313" key="4">
    <source>
        <dbReference type="Proteomes" id="UP000324897"/>
    </source>
</evidence>
<dbReference type="AlphaFoldDB" id="A0A5J9WQV5"/>
<keyword evidence="4" id="KW-1185">Reference proteome</keyword>
<keyword evidence="1" id="KW-0175">Coiled coil</keyword>
<feature type="compositionally biased region" description="Basic and acidic residues" evidence="2">
    <location>
        <begin position="239"/>
        <end position="250"/>
    </location>
</feature>